<sequence>MIFWILWGLVVLQRLSEVIIAKRNEEWMREKGALEYGQAHYKWLVGMHVGYFLFIALEWTIGAQLLHPYWFVILLGYVLLQGLRIWMLTTLGKFWNTKILVIPGEKRITEGLYSSKLRHPNYLIVTLELVLFPLLFQAYVTAVLFSIFNALFLLLIRIPAEERALGEG</sequence>
<proteinExistence type="predicted"/>
<keyword evidence="2 5" id="KW-0812">Transmembrane</keyword>
<feature type="transmembrane region" description="Helical" evidence="5">
    <location>
        <begin position="69"/>
        <end position="87"/>
    </location>
</feature>
<evidence type="ECO:0000256" key="3">
    <source>
        <dbReference type="ARBA" id="ARBA00022989"/>
    </source>
</evidence>
<evidence type="ECO:0000256" key="5">
    <source>
        <dbReference type="SAM" id="Phobius"/>
    </source>
</evidence>
<keyword evidence="7" id="KW-1185">Reference proteome</keyword>
<keyword evidence="3 5" id="KW-1133">Transmembrane helix</keyword>
<dbReference type="GO" id="GO:0016020">
    <property type="term" value="C:membrane"/>
    <property type="evidence" value="ECO:0007669"/>
    <property type="project" value="UniProtKB-SubCell"/>
</dbReference>
<evidence type="ECO:0008006" key="8">
    <source>
        <dbReference type="Google" id="ProtNLM"/>
    </source>
</evidence>
<dbReference type="GO" id="GO:0004671">
    <property type="term" value="F:protein C-terminal S-isoprenylcysteine carboxyl O-methyltransferase activity"/>
    <property type="evidence" value="ECO:0007669"/>
    <property type="project" value="InterPro"/>
</dbReference>
<accession>A0A3A9KHK9</accession>
<feature type="transmembrane region" description="Helical" evidence="5">
    <location>
        <begin position="40"/>
        <end position="57"/>
    </location>
</feature>
<comment type="subcellular location">
    <subcellularLocation>
        <location evidence="1">Membrane</location>
        <topology evidence="1">Multi-pass membrane protein</topology>
    </subcellularLocation>
</comment>
<feature type="transmembrane region" description="Helical" evidence="5">
    <location>
        <begin position="130"/>
        <end position="156"/>
    </location>
</feature>
<dbReference type="AlphaFoldDB" id="A0A3A9KHK9"/>
<dbReference type="RefSeq" id="WP_110937358.1">
    <property type="nucleotide sequence ID" value="NZ_KZ614146.1"/>
</dbReference>
<organism evidence="6 7">
    <name type="scientific">Salipaludibacillus neizhouensis</name>
    <dbReference type="NCBI Taxonomy" id="885475"/>
    <lineage>
        <taxon>Bacteria</taxon>
        <taxon>Bacillati</taxon>
        <taxon>Bacillota</taxon>
        <taxon>Bacilli</taxon>
        <taxon>Bacillales</taxon>
        <taxon>Bacillaceae</taxon>
    </lineage>
</organism>
<evidence type="ECO:0000256" key="2">
    <source>
        <dbReference type="ARBA" id="ARBA00022692"/>
    </source>
</evidence>
<comment type="caution">
    <text evidence="6">The sequence shown here is derived from an EMBL/GenBank/DDBJ whole genome shotgun (WGS) entry which is preliminary data.</text>
</comment>
<dbReference type="EMBL" id="PDOE01000004">
    <property type="protein sequence ID" value="RKL67155.1"/>
    <property type="molecule type" value="Genomic_DNA"/>
</dbReference>
<dbReference type="Pfam" id="PF04140">
    <property type="entry name" value="ICMT"/>
    <property type="match status" value="1"/>
</dbReference>
<gene>
    <name evidence="6" type="ORF">CR203_11630</name>
</gene>
<dbReference type="Proteomes" id="UP000281498">
    <property type="component" value="Unassembled WGS sequence"/>
</dbReference>
<dbReference type="OrthoDB" id="7203053at2"/>
<reference evidence="6 7" key="1">
    <citation type="submission" date="2017-10" db="EMBL/GenBank/DDBJ databases">
        <title>Bacillus sp. nov., a halophilic bacterium isolated from a Keqin Lake.</title>
        <authorList>
            <person name="Wang H."/>
        </authorList>
    </citation>
    <scope>NUCLEOTIDE SEQUENCE [LARGE SCALE GENOMIC DNA]</scope>
    <source>
        <strain evidence="6 7">KCTC 13187</strain>
    </source>
</reference>
<name>A0A3A9KHK9_9BACI</name>
<keyword evidence="4 5" id="KW-0472">Membrane</keyword>
<evidence type="ECO:0000256" key="1">
    <source>
        <dbReference type="ARBA" id="ARBA00004141"/>
    </source>
</evidence>
<evidence type="ECO:0000313" key="7">
    <source>
        <dbReference type="Proteomes" id="UP000281498"/>
    </source>
</evidence>
<evidence type="ECO:0000256" key="4">
    <source>
        <dbReference type="ARBA" id="ARBA00023136"/>
    </source>
</evidence>
<protein>
    <recommendedName>
        <fullName evidence="8">Isoprenylcysteine carboxyl methyltransferase</fullName>
    </recommendedName>
</protein>
<dbReference type="Gene3D" id="1.20.120.1630">
    <property type="match status" value="1"/>
</dbReference>
<dbReference type="InterPro" id="IPR007269">
    <property type="entry name" value="ICMT_MeTrfase"/>
</dbReference>
<evidence type="ECO:0000313" key="6">
    <source>
        <dbReference type="EMBL" id="RKL67155.1"/>
    </source>
</evidence>